<keyword evidence="3" id="KW-0411">Iron-sulfur</keyword>
<dbReference type="EMBL" id="JAGFNZ010000002">
    <property type="protein sequence ID" value="MBW7572877.1"/>
    <property type="molecule type" value="Genomic_DNA"/>
</dbReference>
<comment type="caution">
    <text evidence="5">The sequence shown here is derived from an EMBL/GenBank/DDBJ whole genome shotgun (WGS) entry which is preliminary data.</text>
</comment>
<dbReference type="Pfam" id="PF12838">
    <property type="entry name" value="Fer4_7"/>
    <property type="match status" value="1"/>
</dbReference>
<dbReference type="Gene3D" id="3.30.70.20">
    <property type="match status" value="1"/>
</dbReference>
<gene>
    <name evidence="5" type="ORF">J5W02_08610</name>
</gene>
<proteinExistence type="predicted"/>
<dbReference type="SUPFAM" id="SSF46548">
    <property type="entry name" value="alpha-helical ferredoxin"/>
    <property type="match status" value="1"/>
</dbReference>
<sequence>MILQRGVKLEQQKTASLRHKIKILPVPEGMAEPKPLPPRKDKLDAGGIIAAAEAAGIVDEFDGVALDKKMKRLRRLKPDMIVACCFDEDPCTTSAMATLRENTHAMIAGLVLAARACGAAENKIAVATAKEARVIRKINPQADLILAGERYPARVLLKRKLYASGKNAAYIGAQALLALTAAVDDSEAQNFTVVTVAGDGVEHWRNMRVRIGTPLQFLLDACEVSEKTKVVITGSSVTGKAVTDLSQPVTAATRCVIALKKPPRNKTYPCIGCEKCERACPRGIVPWRVLREIQSASPDPVRMPNVQKCIGCSACAVACPSGIDLTAVISKAAAYKKSGDFD</sequence>
<accession>A0ABS7DNL2</accession>
<name>A0ABS7DNL2_9FIRM</name>
<feature type="domain" description="4Fe-4S ferredoxin-type" evidence="4">
    <location>
        <begin position="260"/>
        <end position="290"/>
    </location>
</feature>
<dbReference type="SUPFAM" id="SSF142019">
    <property type="entry name" value="Nqo1 FMN-binding domain-like"/>
    <property type="match status" value="1"/>
</dbReference>
<dbReference type="InterPro" id="IPR017896">
    <property type="entry name" value="4Fe4S_Fe-S-bd"/>
</dbReference>
<keyword evidence="2" id="KW-0408">Iron</keyword>
<feature type="domain" description="4Fe-4S ferredoxin-type" evidence="4">
    <location>
        <begin position="299"/>
        <end position="328"/>
    </location>
</feature>
<organism evidence="5 6">
    <name type="scientific">Caproiciproducens faecalis</name>
    <dbReference type="NCBI Taxonomy" id="2820301"/>
    <lineage>
        <taxon>Bacteria</taxon>
        <taxon>Bacillati</taxon>
        <taxon>Bacillota</taxon>
        <taxon>Clostridia</taxon>
        <taxon>Eubacteriales</taxon>
        <taxon>Acutalibacteraceae</taxon>
        <taxon>Caproiciproducens</taxon>
    </lineage>
</organism>
<evidence type="ECO:0000256" key="2">
    <source>
        <dbReference type="ARBA" id="ARBA00023004"/>
    </source>
</evidence>
<dbReference type="InterPro" id="IPR010208">
    <property type="entry name" value="Ion_transpt_RnfC/RsxC"/>
</dbReference>
<dbReference type="RefSeq" id="WP_219965249.1">
    <property type="nucleotide sequence ID" value="NZ_JAGFNZ010000002.1"/>
</dbReference>
<evidence type="ECO:0000313" key="5">
    <source>
        <dbReference type="EMBL" id="MBW7572877.1"/>
    </source>
</evidence>
<evidence type="ECO:0000259" key="4">
    <source>
        <dbReference type="PROSITE" id="PS51379"/>
    </source>
</evidence>
<dbReference type="InterPro" id="IPR017900">
    <property type="entry name" value="4Fe4S_Fe_S_CS"/>
</dbReference>
<dbReference type="PANTHER" id="PTHR43034">
    <property type="entry name" value="ION-TRANSLOCATING OXIDOREDUCTASE COMPLEX SUBUNIT C"/>
    <property type="match status" value="1"/>
</dbReference>
<dbReference type="Proteomes" id="UP000719942">
    <property type="component" value="Unassembled WGS sequence"/>
</dbReference>
<dbReference type="PANTHER" id="PTHR43034:SF2">
    <property type="entry name" value="ION-TRANSLOCATING OXIDOREDUCTASE COMPLEX SUBUNIT C"/>
    <property type="match status" value="1"/>
</dbReference>
<keyword evidence="6" id="KW-1185">Reference proteome</keyword>
<dbReference type="InterPro" id="IPR037225">
    <property type="entry name" value="Nuo51_FMN-bd_sf"/>
</dbReference>
<dbReference type="PROSITE" id="PS00198">
    <property type="entry name" value="4FE4S_FER_1"/>
    <property type="match status" value="1"/>
</dbReference>
<protein>
    <submittedName>
        <fullName evidence="5">4Fe-4S dicluster domain-containing protein</fullName>
    </submittedName>
</protein>
<evidence type="ECO:0000256" key="1">
    <source>
        <dbReference type="ARBA" id="ARBA00022723"/>
    </source>
</evidence>
<reference evidence="5 6" key="1">
    <citation type="submission" date="2021-03" db="EMBL/GenBank/DDBJ databases">
        <title>Caproiciproducens sp. nov. isolated from feces of cow.</title>
        <authorList>
            <person name="Choi J.-Y."/>
        </authorList>
    </citation>
    <scope>NUCLEOTIDE SEQUENCE [LARGE SCALE GENOMIC DNA]</scope>
    <source>
        <strain evidence="5 6">AGMB10547</strain>
    </source>
</reference>
<evidence type="ECO:0000256" key="3">
    <source>
        <dbReference type="ARBA" id="ARBA00023014"/>
    </source>
</evidence>
<dbReference type="PROSITE" id="PS51379">
    <property type="entry name" value="4FE4S_FER_2"/>
    <property type="match status" value="2"/>
</dbReference>
<keyword evidence="1" id="KW-0479">Metal-binding</keyword>
<evidence type="ECO:0000313" key="6">
    <source>
        <dbReference type="Proteomes" id="UP000719942"/>
    </source>
</evidence>